<feature type="region of interest" description="Disordered" evidence="1">
    <location>
        <begin position="32"/>
        <end position="60"/>
    </location>
</feature>
<organism evidence="2 3">
    <name type="scientific">Triticum urartu</name>
    <name type="common">Red wild einkorn</name>
    <name type="synonym">Crithodium urartu</name>
    <dbReference type="NCBI Taxonomy" id="4572"/>
    <lineage>
        <taxon>Eukaryota</taxon>
        <taxon>Viridiplantae</taxon>
        <taxon>Streptophyta</taxon>
        <taxon>Embryophyta</taxon>
        <taxon>Tracheophyta</taxon>
        <taxon>Spermatophyta</taxon>
        <taxon>Magnoliopsida</taxon>
        <taxon>Liliopsida</taxon>
        <taxon>Poales</taxon>
        <taxon>Poaceae</taxon>
        <taxon>BOP clade</taxon>
        <taxon>Pooideae</taxon>
        <taxon>Triticodae</taxon>
        <taxon>Triticeae</taxon>
        <taxon>Triticinae</taxon>
        <taxon>Triticum</taxon>
    </lineage>
</organism>
<dbReference type="EnsemblPlants" id="TuG1812G0700000919.01.T01">
    <property type="protein sequence ID" value="TuG1812G0700000919.01.T01.cds449157"/>
    <property type="gene ID" value="TuG1812G0700000919.01"/>
</dbReference>
<evidence type="ECO:0000256" key="1">
    <source>
        <dbReference type="SAM" id="MobiDB-lite"/>
    </source>
</evidence>
<proteinExistence type="predicted"/>
<dbReference type="Proteomes" id="UP000015106">
    <property type="component" value="Chromosome 7"/>
</dbReference>
<protein>
    <submittedName>
        <fullName evidence="2">Uncharacterized protein</fullName>
    </submittedName>
</protein>
<reference evidence="3" key="1">
    <citation type="journal article" date="2013" name="Nature">
        <title>Draft genome of the wheat A-genome progenitor Triticum urartu.</title>
        <authorList>
            <person name="Ling H.Q."/>
            <person name="Zhao S."/>
            <person name="Liu D."/>
            <person name="Wang J."/>
            <person name="Sun H."/>
            <person name="Zhang C."/>
            <person name="Fan H."/>
            <person name="Li D."/>
            <person name="Dong L."/>
            <person name="Tao Y."/>
            <person name="Gao C."/>
            <person name="Wu H."/>
            <person name="Li Y."/>
            <person name="Cui Y."/>
            <person name="Guo X."/>
            <person name="Zheng S."/>
            <person name="Wang B."/>
            <person name="Yu K."/>
            <person name="Liang Q."/>
            <person name="Yang W."/>
            <person name="Lou X."/>
            <person name="Chen J."/>
            <person name="Feng M."/>
            <person name="Jian J."/>
            <person name="Zhang X."/>
            <person name="Luo G."/>
            <person name="Jiang Y."/>
            <person name="Liu J."/>
            <person name="Wang Z."/>
            <person name="Sha Y."/>
            <person name="Zhang B."/>
            <person name="Wu H."/>
            <person name="Tang D."/>
            <person name="Shen Q."/>
            <person name="Xue P."/>
            <person name="Zou S."/>
            <person name="Wang X."/>
            <person name="Liu X."/>
            <person name="Wang F."/>
            <person name="Yang Y."/>
            <person name="An X."/>
            <person name="Dong Z."/>
            <person name="Zhang K."/>
            <person name="Zhang X."/>
            <person name="Luo M.C."/>
            <person name="Dvorak J."/>
            <person name="Tong Y."/>
            <person name="Wang J."/>
            <person name="Yang H."/>
            <person name="Li Z."/>
            <person name="Wang D."/>
            <person name="Zhang A."/>
            <person name="Wang J."/>
        </authorList>
    </citation>
    <scope>NUCLEOTIDE SEQUENCE</scope>
    <source>
        <strain evidence="3">cv. G1812</strain>
    </source>
</reference>
<feature type="compositionally biased region" description="Basic and acidic residues" evidence="1">
    <location>
        <begin position="42"/>
        <end position="57"/>
    </location>
</feature>
<dbReference type="Gramene" id="TuG1812G0700000919.01.T01">
    <property type="protein sequence ID" value="TuG1812G0700000919.01.T01.cds449157"/>
    <property type="gene ID" value="TuG1812G0700000919.01"/>
</dbReference>
<dbReference type="EnsemblPlants" id="TuG1812G0700000920.01.T01">
    <property type="protein sequence ID" value="TuG1812G0700000920.01.T01.cds468355"/>
    <property type="gene ID" value="TuG1812G0700000920.01"/>
</dbReference>
<dbReference type="AlphaFoldDB" id="A0A8R7UZM9"/>
<evidence type="ECO:0000313" key="2">
    <source>
        <dbReference type="EnsemblPlants" id="TuG1812G0700000919.01.T01.cds449157"/>
    </source>
</evidence>
<dbReference type="Gramene" id="TuG1812G0700000920.01.T01">
    <property type="protein sequence ID" value="TuG1812G0700000920.01.T01.cds468355"/>
    <property type="gene ID" value="TuG1812G0700000920.01"/>
</dbReference>
<sequence length="167" mass="18303">MVDVVVRRVVPEAEAEHVPRQPQAAVVVHALDGTEREEEDGDTGRHTGGEEGERPADGVEEEALHGVVVLRAEGVGHDQAVVPRVDVPVQELVEVHASVPRVLPPVQHGHAHRDLHRYRQARCPGRPLRCFAGGRRGAFASKLCVRTYTICYECLQVLSCVQSSHIP</sequence>
<evidence type="ECO:0000313" key="3">
    <source>
        <dbReference type="Proteomes" id="UP000015106"/>
    </source>
</evidence>
<name>A0A8R7UZM9_TRIUA</name>
<accession>A0A8R7UZM9</accession>
<reference evidence="2" key="2">
    <citation type="submission" date="2018-03" db="EMBL/GenBank/DDBJ databases">
        <title>The Triticum urartu genome reveals the dynamic nature of wheat genome evolution.</title>
        <authorList>
            <person name="Ling H."/>
            <person name="Ma B."/>
            <person name="Shi X."/>
            <person name="Liu H."/>
            <person name="Dong L."/>
            <person name="Sun H."/>
            <person name="Cao Y."/>
            <person name="Gao Q."/>
            <person name="Zheng S."/>
            <person name="Li Y."/>
            <person name="Yu Y."/>
            <person name="Du H."/>
            <person name="Qi M."/>
            <person name="Li Y."/>
            <person name="Yu H."/>
            <person name="Cui Y."/>
            <person name="Wang N."/>
            <person name="Chen C."/>
            <person name="Wu H."/>
            <person name="Zhao Y."/>
            <person name="Zhang J."/>
            <person name="Li Y."/>
            <person name="Zhou W."/>
            <person name="Zhang B."/>
            <person name="Hu W."/>
            <person name="Eijk M."/>
            <person name="Tang J."/>
            <person name="Witsenboer H."/>
            <person name="Zhao S."/>
            <person name="Li Z."/>
            <person name="Zhang A."/>
            <person name="Wang D."/>
            <person name="Liang C."/>
        </authorList>
    </citation>
    <scope>NUCLEOTIDE SEQUENCE [LARGE SCALE GENOMIC DNA]</scope>
    <source>
        <strain evidence="2">cv. G1812</strain>
    </source>
</reference>
<reference evidence="2" key="3">
    <citation type="submission" date="2022-06" db="UniProtKB">
        <authorList>
            <consortium name="EnsemblPlants"/>
        </authorList>
    </citation>
    <scope>IDENTIFICATION</scope>
</reference>
<keyword evidence="3" id="KW-1185">Reference proteome</keyword>